<protein>
    <submittedName>
        <fullName evidence="6">Inhibitor of apoptosis 4</fullName>
    </submittedName>
</protein>
<dbReference type="FunFam" id="1.10.1170.10:FF:000002">
    <property type="entry name" value="Baculoviral IAP repeat containing 7"/>
    <property type="match status" value="1"/>
</dbReference>
<dbReference type="Pfam" id="PF13920">
    <property type="entry name" value="zf-C3HC4_3"/>
    <property type="match status" value="1"/>
</dbReference>
<keyword evidence="3" id="KW-0862">Zinc</keyword>
<evidence type="ECO:0000256" key="4">
    <source>
        <dbReference type="PROSITE-ProRule" id="PRU00175"/>
    </source>
</evidence>
<proteinExistence type="predicted"/>
<dbReference type="PANTHER" id="PTHR14879:SF5">
    <property type="entry name" value="RING-TYPE DOMAIN-CONTAINING PROTEIN"/>
    <property type="match status" value="1"/>
</dbReference>
<reference evidence="6 7" key="1">
    <citation type="journal article" date="2013" name="J. Virol.">
        <title>New Insights into the Evolution of Entomopoxvirinae from the Complete Genome Sequences of Four Entomopoxviruses Infecting Adoxophyes honmai, Choristoneura biennis, Choristoneura rosaceana, and Mythimna separata.</title>
        <authorList>
            <person name="Theze J."/>
            <person name="Takatsuka J."/>
            <person name="Li Z."/>
            <person name="Gallais J."/>
            <person name="Doucet D."/>
            <person name="Arif B."/>
            <person name="Nakai M."/>
            <person name="Herniou E.A."/>
        </authorList>
    </citation>
    <scope>NUCLEOTIDE SEQUENCE [LARGE SCALE GENOMIC DNA]</scope>
</reference>
<evidence type="ECO:0000256" key="2">
    <source>
        <dbReference type="ARBA" id="ARBA00022771"/>
    </source>
</evidence>
<evidence type="ECO:0000256" key="3">
    <source>
        <dbReference type="ARBA" id="ARBA00022833"/>
    </source>
</evidence>
<evidence type="ECO:0000259" key="5">
    <source>
        <dbReference type="PROSITE" id="PS50089"/>
    </source>
</evidence>
<gene>
    <name evidence="6" type="ORF">MYSEV_166</name>
</gene>
<keyword evidence="2 4" id="KW-0863">Zinc-finger</keyword>
<dbReference type="InterPro" id="IPR013083">
    <property type="entry name" value="Znf_RING/FYVE/PHD"/>
</dbReference>
<feature type="domain" description="RING-type" evidence="5">
    <location>
        <begin position="89"/>
        <end position="124"/>
    </location>
</feature>
<dbReference type="GeneID" id="15613788"/>
<dbReference type="Proteomes" id="UP000792671">
    <property type="component" value="Genome"/>
</dbReference>
<dbReference type="InterPro" id="IPR001841">
    <property type="entry name" value="Znf_RING"/>
</dbReference>
<dbReference type="Gene3D" id="3.30.40.10">
    <property type="entry name" value="Zinc/RING finger domain, C3HC4 (zinc finger)"/>
    <property type="match status" value="1"/>
</dbReference>
<dbReference type="PROSITE" id="PS50089">
    <property type="entry name" value="ZF_RING_2"/>
    <property type="match status" value="1"/>
</dbReference>
<dbReference type="RefSeq" id="YP_008003683.1">
    <property type="nucleotide sequence ID" value="NC_021246.1"/>
</dbReference>
<evidence type="ECO:0000256" key="1">
    <source>
        <dbReference type="ARBA" id="ARBA00022723"/>
    </source>
</evidence>
<dbReference type="InterPro" id="IPR051728">
    <property type="entry name" value="RING-FYVE_E3_ubiquitin-ligase"/>
</dbReference>
<keyword evidence="1" id="KW-0479">Metal-binding</keyword>
<dbReference type="GO" id="GO:0008270">
    <property type="term" value="F:zinc ion binding"/>
    <property type="evidence" value="ECO:0007669"/>
    <property type="project" value="UniProtKB-KW"/>
</dbReference>
<dbReference type="OrthoDB" id="16264at10239"/>
<dbReference type="SUPFAM" id="SSF57850">
    <property type="entry name" value="RING/U-box"/>
    <property type="match status" value="1"/>
</dbReference>
<organism evidence="6 7">
    <name type="scientific">Mythimna separata entomopoxvirus 'L'</name>
    <dbReference type="NCBI Taxonomy" id="1293572"/>
    <lineage>
        <taxon>Viruses</taxon>
        <taxon>Varidnaviria</taxon>
        <taxon>Bamfordvirae</taxon>
        <taxon>Nucleocytoviricota</taxon>
        <taxon>Pokkesviricetes</taxon>
        <taxon>Chitovirales</taxon>
        <taxon>Poxviridae</taxon>
        <taxon>Entomopoxvirinae</taxon>
        <taxon>Betaentomopoxvirus</taxon>
        <taxon>Betaentomopoxvirus mseparata</taxon>
        <taxon>Mythimna separata entomopoxvirus</taxon>
    </lineage>
</organism>
<keyword evidence="7" id="KW-1185">Reference proteome</keyword>
<accession>A0A916NYK3</accession>
<name>A0A916NYK3_9POXV</name>
<sequence length="138" mass="16594">MDNFVKLICIKHNSKLKIKINDNRYNTSLYCNFPRNIRKLNQIYEVTIDDIKLIRGNKKDYYYINKKNIKQVNESFDNIKIYSDSDINCIVCLDNEKYYIYEPCGHFYICKTCQINIHKCPICRSSIINLISRYDLRI</sequence>
<dbReference type="KEGG" id="vg:15613788"/>
<dbReference type="EMBL" id="HF679134">
    <property type="protein sequence ID" value="CCU56364.1"/>
    <property type="molecule type" value="Genomic_DNA"/>
</dbReference>
<dbReference type="PANTHER" id="PTHR14879">
    <property type="entry name" value="CASPASE REGULATOR, RING FINGER DOMAIN-CONTAINING"/>
    <property type="match status" value="1"/>
</dbReference>
<evidence type="ECO:0000313" key="6">
    <source>
        <dbReference type="EMBL" id="CCU56364.1"/>
    </source>
</evidence>
<evidence type="ECO:0000313" key="7">
    <source>
        <dbReference type="Proteomes" id="UP000792671"/>
    </source>
</evidence>